<gene>
    <name evidence="13 14" type="primary">lpxK</name>
    <name evidence="14" type="ORF">BWY73_00812</name>
</gene>
<evidence type="ECO:0000256" key="10">
    <source>
        <dbReference type="ARBA" id="ARBA00022840"/>
    </source>
</evidence>
<evidence type="ECO:0000256" key="3">
    <source>
        <dbReference type="ARBA" id="ARBA00012071"/>
    </source>
</evidence>
<comment type="similarity">
    <text evidence="13">Belongs to the LpxK family.</text>
</comment>
<evidence type="ECO:0000256" key="9">
    <source>
        <dbReference type="ARBA" id="ARBA00022777"/>
    </source>
</evidence>
<dbReference type="Gene3D" id="3.40.50.300">
    <property type="entry name" value="P-loop containing nucleotide triphosphate hydrolases"/>
    <property type="match status" value="1"/>
</dbReference>
<accession>A0A1V5MH60</accession>
<keyword evidence="10 13" id="KW-0067">ATP-binding</keyword>
<dbReference type="GO" id="GO:0009245">
    <property type="term" value="P:lipid A biosynthetic process"/>
    <property type="evidence" value="ECO:0007669"/>
    <property type="project" value="UniProtKB-UniRule"/>
</dbReference>
<dbReference type="GO" id="GO:0009244">
    <property type="term" value="P:lipopolysaccharide core region biosynthetic process"/>
    <property type="evidence" value="ECO:0007669"/>
    <property type="project" value="TreeGrafter"/>
</dbReference>
<dbReference type="Pfam" id="PF02606">
    <property type="entry name" value="LpxK"/>
    <property type="match status" value="1"/>
</dbReference>
<evidence type="ECO:0000256" key="6">
    <source>
        <dbReference type="ARBA" id="ARBA00022556"/>
    </source>
</evidence>
<dbReference type="HAMAP" id="MF_00409">
    <property type="entry name" value="LpxK"/>
    <property type="match status" value="1"/>
</dbReference>
<comment type="function">
    <text evidence="1 13">Transfers the gamma-phosphate of ATP to the 4'-position of a tetraacyldisaccharide 1-phosphate intermediate (termed DS-1-P) to form tetraacyldisaccharide 1,4'-bis-phosphate (lipid IVA).</text>
</comment>
<dbReference type="InterPro" id="IPR027417">
    <property type="entry name" value="P-loop_NTPase"/>
</dbReference>
<dbReference type="GO" id="GO:0005886">
    <property type="term" value="C:plasma membrane"/>
    <property type="evidence" value="ECO:0007669"/>
    <property type="project" value="TreeGrafter"/>
</dbReference>
<dbReference type="UniPathway" id="UPA00359">
    <property type="reaction ID" value="UER00482"/>
</dbReference>
<organism evidence="14">
    <name type="scientific">candidate division TA06 bacterium ADurb.Bin417</name>
    <dbReference type="NCBI Taxonomy" id="1852828"/>
    <lineage>
        <taxon>Bacteria</taxon>
        <taxon>Bacteria division TA06</taxon>
    </lineage>
</organism>
<evidence type="ECO:0000256" key="12">
    <source>
        <dbReference type="ARBA" id="ARBA00029757"/>
    </source>
</evidence>
<keyword evidence="8 13" id="KW-0547">Nucleotide-binding</keyword>
<dbReference type="Proteomes" id="UP000485484">
    <property type="component" value="Unassembled WGS sequence"/>
</dbReference>
<evidence type="ECO:0000256" key="11">
    <source>
        <dbReference type="ARBA" id="ARBA00023098"/>
    </source>
</evidence>
<comment type="caution">
    <text evidence="14">The sequence shown here is derived from an EMBL/GenBank/DDBJ whole genome shotgun (WGS) entry which is preliminary data.</text>
</comment>
<feature type="binding site" evidence="13">
    <location>
        <begin position="41"/>
        <end position="48"/>
    </location>
    <ligand>
        <name>ATP</name>
        <dbReference type="ChEBI" id="CHEBI:30616"/>
    </ligand>
</feature>
<dbReference type="InterPro" id="IPR003758">
    <property type="entry name" value="LpxK"/>
</dbReference>
<evidence type="ECO:0000256" key="1">
    <source>
        <dbReference type="ARBA" id="ARBA00002274"/>
    </source>
</evidence>
<keyword evidence="6 13" id="KW-0441">Lipid A biosynthesis</keyword>
<dbReference type="PANTHER" id="PTHR42724:SF1">
    <property type="entry name" value="TETRAACYLDISACCHARIDE 4'-KINASE, MITOCHONDRIAL-RELATED"/>
    <property type="match status" value="1"/>
</dbReference>
<evidence type="ECO:0000313" key="14">
    <source>
        <dbReference type="EMBL" id="OPZ92432.1"/>
    </source>
</evidence>
<evidence type="ECO:0000256" key="7">
    <source>
        <dbReference type="ARBA" id="ARBA00022679"/>
    </source>
</evidence>
<keyword evidence="11 13" id="KW-0443">Lipid metabolism</keyword>
<dbReference type="AlphaFoldDB" id="A0A1V5MH60"/>
<dbReference type="EMBL" id="MWAK01000100">
    <property type="protein sequence ID" value="OPZ92432.1"/>
    <property type="molecule type" value="Genomic_DNA"/>
</dbReference>
<dbReference type="SUPFAM" id="SSF52540">
    <property type="entry name" value="P-loop containing nucleoside triphosphate hydrolases"/>
    <property type="match status" value="1"/>
</dbReference>
<evidence type="ECO:0000256" key="8">
    <source>
        <dbReference type="ARBA" id="ARBA00022741"/>
    </source>
</evidence>
<dbReference type="EC" id="2.7.1.130" evidence="3 13"/>
<dbReference type="PANTHER" id="PTHR42724">
    <property type="entry name" value="TETRAACYLDISACCHARIDE 4'-KINASE"/>
    <property type="match status" value="1"/>
</dbReference>
<protein>
    <recommendedName>
        <fullName evidence="4 13">Tetraacyldisaccharide 4'-kinase</fullName>
        <ecNumber evidence="3 13">2.7.1.130</ecNumber>
    </recommendedName>
    <alternativeName>
        <fullName evidence="12 13">Lipid A 4'-kinase</fullName>
    </alternativeName>
</protein>
<proteinExistence type="inferred from homology"/>
<dbReference type="GO" id="GO:0005524">
    <property type="term" value="F:ATP binding"/>
    <property type="evidence" value="ECO:0007669"/>
    <property type="project" value="UniProtKB-UniRule"/>
</dbReference>
<evidence type="ECO:0000256" key="4">
    <source>
        <dbReference type="ARBA" id="ARBA00016436"/>
    </source>
</evidence>
<name>A0A1V5MH60_UNCT6</name>
<keyword evidence="9 13" id="KW-0418">Kinase</keyword>
<comment type="catalytic activity">
    <reaction evidence="13">
        <text>a lipid A disaccharide + ATP = a lipid IVA + ADP + H(+)</text>
        <dbReference type="Rhea" id="RHEA:67840"/>
        <dbReference type="ChEBI" id="CHEBI:15378"/>
        <dbReference type="ChEBI" id="CHEBI:30616"/>
        <dbReference type="ChEBI" id="CHEBI:176343"/>
        <dbReference type="ChEBI" id="CHEBI:176425"/>
        <dbReference type="ChEBI" id="CHEBI:456216"/>
        <dbReference type="EC" id="2.7.1.130"/>
    </reaction>
</comment>
<keyword evidence="7 13" id="KW-0808">Transferase</keyword>
<comment type="pathway">
    <text evidence="2 13">Glycolipid biosynthesis; lipid IV(A) biosynthesis; lipid IV(A) from (3R)-3-hydroxytetradecanoyl-[acyl-carrier-protein] and UDP-N-acetyl-alpha-D-glucosamine: step 6/6.</text>
</comment>
<evidence type="ECO:0000256" key="5">
    <source>
        <dbReference type="ARBA" id="ARBA00022516"/>
    </source>
</evidence>
<evidence type="ECO:0000256" key="13">
    <source>
        <dbReference type="HAMAP-Rule" id="MF_00409"/>
    </source>
</evidence>
<dbReference type="GO" id="GO:0009029">
    <property type="term" value="F:lipid-A 4'-kinase activity"/>
    <property type="evidence" value="ECO:0007669"/>
    <property type="project" value="UniProtKB-UniRule"/>
</dbReference>
<dbReference type="NCBIfam" id="TIGR00682">
    <property type="entry name" value="lpxK"/>
    <property type="match status" value="1"/>
</dbReference>
<evidence type="ECO:0000256" key="2">
    <source>
        <dbReference type="ARBA" id="ARBA00004870"/>
    </source>
</evidence>
<keyword evidence="5 13" id="KW-0444">Lipid biosynthesis</keyword>
<reference evidence="14" key="1">
    <citation type="submission" date="2017-02" db="EMBL/GenBank/DDBJ databases">
        <title>Delving into the versatile metabolic prowess of the omnipresent phylum Bacteroidetes.</title>
        <authorList>
            <person name="Nobu M.K."/>
            <person name="Mei R."/>
            <person name="Narihiro T."/>
            <person name="Kuroda K."/>
            <person name="Liu W.-T."/>
        </authorList>
    </citation>
    <scope>NUCLEOTIDE SEQUENCE</scope>
    <source>
        <strain evidence="14">ADurb.Bin417</strain>
    </source>
</reference>
<sequence length="329" mass="36561">MLSLLVPLYYVLSESRRLWYRLGWRRPVRLPAYVVSVGNLTVGGTGKTSVAGYLASFYARAGRRVAVVSHGYRGDRGGLVVSDGRGILARVERSGDDALLLARQLPGIPVLSGRRREELARRAVREFGAEVVILDDAFHYFRLARDLDILVFNTLAGLGNGRLLPAGPLREPLRNIRRADLLWFNQADLVPESELKRFQSSLAVWAPAARRVTSSAVFTCFSRLDGSDLPVSELSGMRVWVLAGIGAPDGFLQRLERLGLNQAGRSLYPDHHAYRKEELLALPWNDFDCLVTTAKDLVRLPPGPWPRPVVYPKLELKVKGFPDADNSGH</sequence>